<evidence type="ECO:0000256" key="1">
    <source>
        <dbReference type="SAM" id="SignalP"/>
    </source>
</evidence>
<dbReference type="SUPFAM" id="SSF48452">
    <property type="entry name" value="TPR-like"/>
    <property type="match status" value="1"/>
</dbReference>
<dbReference type="EMBL" id="PDVP01000010">
    <property type="protein sequence ID" value="PHP66108.1"/>
    <property type="molecule type" value="Genomic_DNA"/>
</dbReference>
<feature type="chain" id="PRO_5013585332" evidence="1">
    <location>
        <begin position="21"/>
        <end position="181"/>
    </location>
</feature>
<dbReference type="RefSeq" id="WP_099307373.1">
    <property type="nucleotide sequence ID" value="NZ_PDVP01000010.1"/>
</dbReference>
<feature type="signal peptide" evidence="1">
    <location>
        <begin position="1"/>
        <end position="20"/>
    </location>
</feature>
<comment type="caution">
    <text evidence="2">The sequence shown here is derived from an EMBL/GenBank/DDBJ whole genome shotgun (WGS) entry which is preliminary data.</text>
</comment>
<name>A0A2G1QLL8_9HYPH</name>
<reference evidence="2 3" key="1">
    <citation type="submission" date="2017-10" db="EMBL/GenBank/DDBJ databases">
        <title>Sedimentibacterium mangrovi gen. nov., sp. nov., a novel member of family Phyllobacteriacea isolated from mangrove sediment.</title>
        <authorList>
            <person name="Liao H."/>
            <person name="Tian Y."/>
        </authorList>
    </citation>
    <scope>NUCLEOTIDE SEQUENCE [LARGE SCALE GENOMIC DNA]</scope>
    <source>
        <strain evidence="2 3">X9-2-2</strain>
    </source>
</reference>
<dbReference type="Gene3D" id="1.25.40.10">
    <property type="entry name" value="Tetratricopeptide repeat domain"/>
    <property type="match status" value="1"/>
</dbReference>
<dbReference type="InterPro" id="IPR011990">
    <property type="entry name" value="TPR-like_helical_dom_sf"/>
</dbReference>
<proteinExistence type="predicted"/>
<keyword evidence="3" id="KW-1185">Reference proteome</keyword>
<protein>
    <submittedName>
        <fullName evidence="2">Uncharacterized protein</fullName>
    </submittedName>
</protein>
<gene>
    <name evidence="2" type="ORF">CSC94_16045</name>
</gene>
<accession>A0A2G1QLL8</accession>
<organism evidence="2 3">
    <name type="scientific">Zhengella mangrovi</name>
    <dbReference type="NCBI Taxonomy" id="1982044"/>
    <lineage>
        <taxon>Bacteria</taxon>
        <taxon>Pseudomonadati</taxon>
        <taxon>Pseudomonadota</taxon>
        <taxon>Alphaproteobacteria</taxon>
        <taxon>Hyphomicrobiales</taxon>
        <taxon>Notoacmeibacteraceae</taxon>
        <taxon>Zhengella</taxon>
    </lineage>
</organism>
<dbReference type="Proteomes" id="UP000221168">
    <property type="component" value="Unassembled WGS sequence"/>
</dbReference>
<dbReference type="InterPro" id="IPR019734">
    <property type="entry name" value="TPR_rpt"/>
</dbReference>
<evidence type="ECO:0000313" key="2">
    <source>
        <dbReference type="EMBL" id="PHP66108.1"/>
    </source>
</evidence>
<dbReference type="AlphaFoldDB" id="A0A2G1QLL8"/>
<dbReference type="OrthoDB" id="9815010at2"/>
<sequence length="181" mass="20694">MRLILAALAFVILAAAPVRADAVKNRLFAHLAAAQTEAEGRKLENEVWTYWLDQAPDKAVRAAIDKGMERREAYDFRAAEEQFDIAVEQAPDYAEGWNQRAFIRFLRDNNEGALSDLEKTIALEPRHFGAWSGLYHVLLRMGRTRAAYGALAHAVDIHPWLKERDQLPKEWRARQPKSKDL</sequence>
<evidence type="ECO:0000313" key="3">
    <source>
        <dbReference type="Proteomes" id="UP000221168"/>
    </source>
</evidence>
<dbReference type="SMART" id="SM00028">
    <property type="entry name" value="TPR"/>
    <property type="match status" value="2"/>
</dbReference>
<keyword evidence="1" id="KW-0732">Signal</keyword>